<dbReference type="Proteomes" id="UP000028924">
    <property type="component" value="Unassembled WGS sequence"/>
</dbReference>
<accession>A0A087SGJ4</accession>
<dbReference type="InterPro" id="IPR045279">
    <property type="entry name" value="ARR-like"/>
</dbReference>
<name>A0A087SGJ4_AUXPR</name>
<dbReference type="CDD" id="cd17584">
    <property type="entry name" value="REC_typeB_ARR-like"/>
    <property type="match status" value="1"/>
</dbReference>
<dbReference type="GO" id="GO:0003677">
    <property type="term" value="F:DNA binding"/>
    <property type="evidence" value="ECO:0007669"/>
    <property type="project" value="InterPro"/>
</dbReference>
<evidence type="ECO:0000313" key="9">
    <source>
        <dbReference type="Proteomes" id="UP000028924"/>
    </source>
</evidence>
<dbReference type="SMR" id="A0A087SGJ4"/>
<sequence>MTDGELASALEGVLEGKAGDSLKTPAPAAATAAPRVGGAQGEAAARQSLLDGQKTLQREFEALAGRVRVGLDEGHAPAPSAPEQLNGPSQGLGPPADLPLPAPDHPGVPQGPGPGESLFSGSPSVASAATEAVRGFARATTTILRGASEWATVGLHGAITRLENIPDRQKVAGGAVLGLGAAALLALGLWRGSSDGASSGREELRMSVLGTHTGRAQDVPQAATQLFTPAGLHVLLVDDDPMCLNVVSAMLRRCNYEVITACSAGMALQMLQDSNTSAHIDLVLCDVYMPDMDGFELLEIVGLSLGIPVIMMSATGDTEVVLKGVTHGAVDFLINPVRLEELRNAAPVAASPRVGAPAAVHNAEASAGSQSGGGEESGSGGPQAPVGTWASHELRGDERGDERGDSLDHGSGPASDSRHRQPRKPRVFAMAVAQLGIDKAVPKRILELMGTKGLTRENVASHLQKYRMYLKKVQQSDSSRGATGQDAASIGSAFMLSEGESMASEPTAAASLATDLASPLRGNPASGVGLGPGAGSAGARQADPRSSDASDPVMPGGLFPFPLQPYQVHQGWAPESMPGAHMQQYGGPSAAASLQMGGGRMPPWMGMPQAAMHMAMVR</sequence>
<feature type="compositionally biased region" description="Gly residues" evidence="6">
    <location>
        <begin position="370"/>
        <end position="381"/>
    </location>
</feature>
<dbReference type="eggNOG" id="KOG1601">
    <property type="taxonomic scope" value="Eukaryota"/>
</dbReference>
<protein>
    <submittedName>
        <fullName evidence="8">Two-component response regulator ARR1</fullName>
    </submittedName>
</protein>
<dbReference type="SUPFAM" id="SSF46689">
    <property type="entry name" value="Homeodomain-like"/>
    <property type="match status" value="1"/>
</dbReference>
<dbReference type="GO" id="GO:0000160">
    <property type="term" value="P:phosphorelay signal transduction system"/>
    <property type="evidence" value="ECO:0007669"/>
    <property type="project" value="UniProtKB-KW"/>
</dbReference>
<dbReference type="SMART" id="SM00448">
    <property type="entry name" value="REC"/>
    <property type="match status" value="1"/>
</dbReference>
<dbReference type="RefSeq" id="XP_011397736.1">
    <property type="nucleotide sequence ID" value="XM_011399434.1"/>
</dbReference>
<dbReference type="Gene3D" id="3.40.50.2300">
    <property type="match status" value="1"/>
</dbReference>
<dbReference type="InterPro" id="IPR006447">
    <property type="entry name" value="Myb_dom_plants"/>
</dbReference>
<dbReference type="Gene3D" id="1.10.10.60">
    <property type="entry name" value="Homeodomain-like"/>
    <property type="match status" value="1"/>
</dbReference>
<keyword evidence="3" id="KW-0804">Transcription</keyword>
<evidence type="ECO:0000256" key="3">
    <source>
        <dbReference type="ARBA" id="ARBA00023163"/>
    </source>
</evidence>
<feature type="domain" description="Response regulatory" evidence="7">
    <location>
        <begin position="233"/>
        <end position="350"/>
    </location>
</feature>
<evidence type="ECO:0000256" key="2">
    <source>
        <dbReference type="ARBA" id="ARBA00023015"/>
    </source>
</evidence>
<keyword evidence="2" id="KW-0805">Transcription regulation</keyword>
<dbReference type="InterPro" id="IPR001789">
    <property type="entry name" value="Sig_transdc_resp-reg_receiver"/>
</dbReference>
<evidence type="ECO:0000256" key="4">
    <source>
        <dbReference type="ARBA" id="ARBA00023242"/>
    </source>
</evidence>
<feature type="region of interest" description="Disordered" evidence="6">
    <location>
        <begin position="72"/>
        <end position="124"/>
    </location>
</feature>
<dbReference type="OrthoDB" id="60033at2759"/>
<feature type="compositionally biased region" description="Low complexity" evidence="6">
    <location>
        <begin position="24"/>
        <end position="34"/>
    </location>
</feature>
<dbReference type="GO" id="GO:0009736">
    <property type="term" value="P:cytokinin-activated signaling pathway"/>
    <property type="evidence" value="ECO:0007669"/>
    <property type="project" value="InterPro"/>
</dbReference>
<evidence type="ECO:0000256" key="6">
    <source>
        <dbReference type="SAM" id="MobiDB-lite"/>
    </source>
</evidence>
<dbReference type="Pfam" id="PF00072">
    <property type="entry name" value="Response_reg"/>
    <property type="match status" value="1"/>
</dbReference>
<dbReference type="InterPro" id="IPR009057">
    <property type="entry name" value="Homeodomain-like_sf"/>
</dbReference>
<evidence type="ECO:0000313" key="8">
    <source>
        <dbReference type="EMBL" id="KFM24848.1"/>
    </source>
</evidence>
<dbReference type="EMBL" id="KL662111">
    <property type="protein sequence ID" value="KFM24848.1"/>
    <property type="molecule type" value="Genomic_DNA"/>
</dbReference>
<dbReference type="GeneID" id="23613118"/>
<feature type="compositionally biased region" description="Pro residues" evidence="6">
    <location>
        <begin position="96"/>
        <end position="112"/>
    </location>
</feature>
<feature type="region of interest" description="Disordered" evidence="6">
    <location>
        <begin position="523"/>
        <end position="553"/>
    </location>
</feature>
<dbReference type="SUPFAM" id="SSF52172">
    <property type="entry name" value="CheY-like"/>
    <property type="match status" value="1"/>
</dbReference>
<evidence type="ECO:0000259" key="7">
    <source>
        <dbReference type="PROSITE" id="PS50110"/>
    </source>
</evidence>
<dbReference type="PANTHER" id="PTHR43874:SF7">
    <property type="entry name" value="TWO-COMPONENT RESPONSE REGULATOR ARR10"/>
    <property type="match status" value="1"/>
</dbReference>
<feature type="region of interest" description="Disordered" evidence="6">
    <location>
        <begin position="17"/>
        <end position="46"/>
    </location>
</feature>
<organism evidence="8 9">
    <name type="scientific">Auxenochlorella protothecoides</name>
    <name type="common">Green microalga</name>
    <name type="synonym">Chlorella protothecoides</name>
    <dbReference type="NCBI Taxonomy" id="3075"/>
    <lineage>
        <taxon>Eukaryota</taxon>
        <taxon>Viridiplantae</taxon>
        <taxon>Chlorophyta</taxon>
        <taxon>core chlorophytes</taxon>
        <taxon>Trebouxiophyceae</taxon>
        <taxon>Chlorellales</taxon>
        <taxon>Chlorellaceae</taxon>
        <taxon>Auxenochlorella</taxon>
    </lineage>
</organism>
<evidence type="ECO:0000256" key="5">
    <source>
        <dbReference type="PROSITE-ProRule" id="PRU00169"/>
    </source>
</evidence>
<gene>
    <name evidence="8" type="ORF">F751_1727</name>
</gene>
<keyword evidence="1" id="KW-0902">Two-component regulatory system</keyword>
<keyword evidence="5" id="KW-0597">Phosphoprotein</keyword>
<keyword evidence="9" id="KW-1185">Reference proteome</keyword>
<reference evidence="8 9" key="1">
    <citation type="journal article" date="2014" name="BMC Genomics">
        <title>Oil accumulation mechanisms of the oleaginous microalga Chlorella protothecoides revealed through its genome, transcriptomes, and proteomes.</title>
        <authorList>
            <person name="Gao C."/>
            <person name="Wang Y."/>
            <person name="Shen Y."/>
            <person name="Yan D."/>
            <person name="He X."/>
            <person name="Dai J."/>
            <person name="Wu Q."/>
        </authorList>
    </citation>
    <scope>NUCLEOTIDE SEQUENCE [LARGE SCALE GENOMIC DNA]</scope>
    <source>
        <strain evidence="8 9">0710</strain>
    </source>
</reference>
<dbReference type="KEGG" id="apro:F751_1727"/>
<feature type="compositionally biased region" description="Basic and acidic residues" evidence="6">
    <location>
        <begin position="392"/>
        <end position="408"/>
    </location>
</feature>
<dbReference type="AlphaFoldDB" id="A0A087SGJ4"/>
<evidence type="ECO:0000256" key="1">
    <source>
        <dbReference type="ARBA" id="ARBA00023012"/>
    </source>
</evidence>
<dbReference type="PANTHER" id="PTHR43874">
    <property type="entry name" value="TWO-COMPONENT RESPONSE REGULATOR"/>
    <property type="match status" value="1"/>
</dbReference>
<dbReference type="NCBIfam" id="TIGR01557">
    <property type="entry name" value="myb_SHAQKYF"/>
    <property type="match status" value="1"/>
</dbReference>
<dbReference type="PROSITE" id="PS50110">
    <property type="entry name" value="RESPONSE_REGULATORY"/>
    <property type="match status" value="1"/>
</dbReference>
<feature type="modified residue" description="4-aspartylphosphate" evidence="5">
    <location>
        <position position="286"/>
    </location>
</feature>
<keyword evidence="4" id="KW-0539">Nucleus</keyword>
<feature type="region of interest" description="Disordered" evidence="6">
    <location>
        <begin position="357"/>
        <end position="424"/>
    </location>
</feature>
<proteinExistence type="predicted"/>
<dbReference type="FunFam" id="1.10.10.60:FF:000007">
    <property type="entry name" value="Two-component response regulator"/>
    <property type="match status" value="1"/>
</dbReference>
<dbReference type="InterPro" id="IPR011006">
    <property type="entry name" value="CheY-like_superfamily"/>
</dbReference>